<protein>
    <submittedName>
        <fullName evidence="1">Uncharacterized protein</fullName>
    </submittedName>
</protein>
<keyword evidence="2" id="KW-1185">Reference proteome</keyword>
<name>A0AAV9U986_9PEZI</name>
<evidence type="ECO:0000313" key="2">
    <source>
        <dbReference type="Proteomes" id="UP001373714"/>
    </source>
</evidence>
<gene>
    <name evidence="1" type="ORF">TWF730_002729</name>
</gene>
<proteinExistence type="predicted"/>
<dbReference type="Proteomes" id="UP001373714">
    <property type="component" value="Unassembled WGS sequence"/>
</dbReference>
<evidence type="ECO:0000313" key="1">
    <source>
        <dbReference type="EMBL" id="KAK6337324.1"/>
    </source>
</evidence>
<organism evidence="1 2">
    <name type="scientific">Orbilia blumenaviensis</name>
    <dbReference type="NCBI Taxonomy" id="1796055"/>
    <lineage>
        <taxon>Eukaryota</taxon>
        <taxon>Fungi</taxon>
        <taxon>Dikarya</taxon>
        <taxon>Ascomycota</taxon>
        <taxon>Pezizomycotina</taxon>
        <taxon>Orbiliomycetes</taxon>
        <taxon>Orbiliales</taxon>
        <taxon>Orbiliaceae</taxon>
        <taxon>Orbilia</taxon>
    </lineage>
</organism>
<dbReference type="AlphaFoldDB" id="A0AAV9U986"/>
<reference evidence="1 2" key="1">
    <citation type="submission" date="2019-10" db="EMBL/GenBank/DDBJ databases">
        <authorList>
            <person name="Palmer J.M."/>
        </authorList>
    </citation>
    <scope>NUCLEOTIDE SEQUENCE [LARGE SCALE GENOMIC DNA]</scope>
    <source>
        <strain evidence="1 2">TWF730</strain>
    </source>
</reference>
<comment type="caution">
    <text evidence="1">The sequence shown here is derived from an EMBL/GenBank/DDBJ whole genome shotgun (WGS) entry which is preliminary data.</text>
</comment>
<dbReference type="EMBL" id="JAVHNS010000013">
    <property type="protein sequence ID" value="KAK6337324.1"/>
    <property type="molecule type" value="Genomic_DNA"/>
</dbReference>
<accession>A0AAV9U986</accession>
<sequence>MASVIWLRRNVYSYTSKPNLEATNKPHKDVETHAMPLSREGSELRNGLMFGCEITVHDKTPHIISMCIQGISIHFFVRVDCAL</sequence>